<dbReference type="Proteomes" id="UP001282288">
    <property type="component" value="Unassembled WGS sequence"/>
</dbReference>
<keyword evidence="8" id="KW-1185">Reference proteome</keyword>
<dbReference type="Proteomes" id="UP001272987">
    <property type="component" value="Unassembled WGS sequence"/>
</dbReference>
<protein>
    <submittedName>
        <fullName evidence="6">Winged helix-turn-helix transcriptional regulator</fullName>
    </submittedName>
</protein>
<dbReference type="RefSeq" id="WP_010349940.1">
    <property type="nucleotide sequence ID" value="NZ_BCMK01000191.1"/>
</dbReference>
<evidence type="ECO:0000256" key="1">
    <source>
        <dbReference type="ARBA" id="ARBA00023015"/>
    </source>
</evidence>
<comment type="caution">
    <text evidence="6">The sequence shown here is derived from an EMBL/GenBank/DDBJ whole genome shotgun (WGS) entry which is preliminary data.</text>
</comment>
<keyword evidence="2" id="KW-0238">DNA-binding</keyword>
<feature type="domain" description="HTH hxlR-type" evidence="5">
    <location>
        <begin position="13"/>
        <end position="94"/>
    </location>
</feature>
<feature type="region of interest" description="Disordered" evidence="4">
    <location>
        <begin position="201"/>
        <end position="260"/>
    </location>
</feature>
<evidence type="ECO:0000313" key="9">
    <source>
        <dbReference type="Proteomes" id="UP001282288"/>
    </source>
</evidence>
<dbReference type="GeneID" id="69810932"/>
<evidence type="ECO:0000256" key="4">
    <source>
        <dbReference type="SAM" id="MobiDB-lite"/>
    </source>
</evidence>
<gene>
    <name evidence="6" type="ORF">PV399_46180</name>
    <name evidence="7" type="ORF">PV666_26090</name>
</gene>
<reference evidence="6 8" key="1">
    <citation type="journal article" date="2023" name="Microb. Genom.">
        <title>Mesoterricola silvestris gen. nov., sp. nov., Mesoterricola sediminis sp. nov., Geothrix oryzae sp. nov., Geothrix edaphica sp. nov., Geothrix rubra sp. nov., and Geothrix limicola sp. nov., six novel members of Acidobacteriota isolated from soils.</title>
        <authorList>
            <person name="Weisberg A.J."/>
            <person name="Pearce E."/>
            <person name="Kramer C.G."/>
            <person name="Chang J.H."/>
            <person name="Clarke C.R."/>
        </authorList>
    </citation>
    <scope>NUCLEOTIDE SEQUENCE</scope>
    <source>
        <strain evidence="7 8">NB05-1H</strain>
        <strain evidence="6">NRRL_B-16521</strain>
    </source>
</reference>
<sequence>MNNTAAVDRALRVVGPRWTTWIVQTVHRTGPIAPVDLWKQHLPFIKYPTLTGRIRHMSTTGLLQPRHARDPVALSPRGASLQPVHAALADWSRRHDLLPGSVAEAERTEDALRRLRHTHLVPMVDWLARHPGATSQEITDGLGIAYISAVYRIDQLAADGLVELAGRSTRNRGTVHLTPAGRDVPAALSALTTWTGLHAPTGHASAPRPVHAMPQSAAAVRRSPAATSVPAPGSPRTPLFSHAETARPWQHPGTTAIRGR</sequence>
<dbReference type="PANTHER" id="PTHR33204:SF18">
    <property type="entry name" value="TRANSCRIPTIONAL REGULATORY PROTEIN"/>
    <property type="match status" value="1"/>
</dbReference>
<dbReference type="InterPro" id="IPR036388">
    <property type="entry name" value="WH-like_DNA-bd_sf"/>
</dbReference>
<dbReference type="InterPro" id="IPR002577">
    <property type="entry name" value="HTH_HxlR"/>
</dbReference>
<name>A0AAP6BLJ6_9ACTN</name>
<proteinExistence type="predicted"/>
<dbReference type="AlphaFoldDB" id="A0AAP6BLJ6"/>
<dbReference type="SUPFAM" id="SSF46785">
    <property type="entry name" value="Winged helix' DNA-binding domain"/>
    <property type="match status" value="2"/>
</dbReference>
<evidence type="ECO:0000313" key="8">
    <source>
        <dbReference type="Proteomes" id="UP001272987"/>
    </source>
</evidence>
<keyword evidence="1" id="KW-0805">Transcription regulation</keyword>
<organism evidence="6 9">
    <name type="scientific">Streptomyces acidiscabies</name>
    <dbReference type="NCBI Taxonomy" id="42234"/>
    <lineage>
        <taxon>Bacteria</taxon>
        <taxon>Bacillati</taxon>
        <taxon>Actinomycetota</taxon>
        <taxon>Actinomycetes</taxon>
        <taxon>Kitasatosporales</taxon>
        <taxon>Streptomycetaceae</taxon>
        <taxon>Streptomyces</taxon>
    </lineage>
</organism>
<evidence type="ECO:0000313" key="7">
    <source>
        <dbReference type="EMBL" id="MDX3021335.1"/>
    </source>
</evidence>
<evidence type="ECO:0000259" key="5">
    <source>
        <dbReference type="Pfam" id="PF01638"/>
    </source>
</evidence>
<evidence type="ECO:0000256" key="2">
    <source>
        <dbReference type="ARBA" id="ARBA00023125"/>
    </source>
</evidence>
<dbReference type="GO" id="GO:0003677">
    <property type="term" value="F:DNA binding"/>
    <property type="evidence" value="ECO:0007669"/>
    <property type="project" value="UniProtKB-KW"/>
</dbReference>
<dbReference type="Gene3D" id="1.10.10.10">
    <property type="entry name" value="Winged helix-like DNA-binding domain superfamily/Winged helix DNA-binding domain"/>
    <property type="match status" value="2"/>
</dbReference>
<accession>A0AAP6BLJ6</accession>
<evidence type="ECO:0000256" key="3">
    <source>
        <dbReference type="ARBA" id="ARBA00023163"/>
    </source>
</evidence>
<dbReference type="InterPro" id="IPR036390">
    <property type="entry name" value="WH_DNA-bd_sf"/>
</dbReference>
<evidence type="ECO:0000313" key="6">
    <source>
        <dbReference type="EMBL" id="MDX2967034.1"/>
    </source>
</evidence>
<dbReference type="Pfam" id="PF01638">
    <property type="entry name" value="HxlR"/>
    <property type="match status" value="1"/>
</dbReference>
<dbReference type="EMBL" id="JARAWP010000015">
    <property type="protein sequence ID" value="MDX3021335.1"/>
    <property type="molecule type" value="Genomic_DNA"/>
</dbReference>
<dbReference type="PANTHER" id="PTHR33204">
    <property type="entry name" value="TRANSCRIPTIONAL REGULATOR, MARR FAMILY"/>
    <property type="match status" value="1"/>
</dbReference>
<keyword evidence="3" id="KW-0804">Transcription</keyword>
<dbReference type="EMBL" id="JARAWC010000078">
    <property type="protein sequence ID" value="MDX2967034.1"/>
    <property type="molecule type" value="Genomic_DNA"/>
</dbReference>